<keyword evidence="3" id="KW-1185">Reference proteome</keyword>
<keyword evidence="1" id="KW-0732">Signal</keyword>
<evidence type="ECO:0000313" key="2">
    <source>
        <dbReference type="EMBL" id="OAG03697.1"/>
    </source>
</evidence>
<feature type="signal peptide" evidence="1">
    <location>
        <begin position="1"/>
        <end position="18"/>
    </location>
</feature>
<accession>A0A177CAA7</accession>
<evidence type="ECO:0000313" key="3">
    <source>
        <dbReference type="Proteomes" id="UP000077069"/>
    </source>
</evidence>
<proteinExistence type="predicted"/>
<dbReference type="AlphaFoldDB" id="A0A177CAA7"/>
<dbReference type="InParanoid" id="A0A177CAA7"/>
<protein>
    <submittedName>
        <fullName evidence="2">Uncharacterized protein</fullName>
    </submittedName>
</protein>
<evidence type="ECO:0000256" key="1">
    <source>
        <dbReference type="SAM" id="SignalP"/>
    </source>
</evidence>
<dbReference type="Proteomes" id="UP000077069">
    <property type="component" value="Unassembled WGS sequence"/>
</dbReference>
<feature type="chain" id="PRO_5008058008" evidence="1">
    <location>
        <begin position="19"/>
        <end position="97"/>
    </location>
</feature>
<dbReference type="GeneID" id="28771172"/>
<name>A0A177CAA7_9PLEO</name>
<organism evidence="2 3">
    <name type="scientific">Paraphaeosphaeria sporulosa</name>
    <dbReference type="NCBI Taxonomy" id="1460663"/>
    <lineage>
        <taxon>Eukaryota</taxon>
        <taxon>Fungi</taxon>
        <taxon>Dikarya</taxon>
        <taxon>Ascomycota</taxon>
        <taxon>Pezizomycotina</taxon>
        <taxon>Dothideomycetes</taxon>
        <taxon>Pleosporomycetidae</taxon>
        <taxon>Pleosporales</taxon>
        <taxon>Massarineae</taxon>
        <taxon>Didymosphaeriaceae</taxon>
        <taxon>Paraphaeosphaeria</taxon>
    </lineage>
</organism>
<dbReference type="EMBL" id="KV441554">
    <property type="protein sequence ID" value="OAG03697.1"/>
    <property type="molecule type" value="Genomic_DNA"/>
</dbReference>
<sequence>MLLIAFIGLHSQSYGAQTWPCNVGTSAKVRQDMLEIPLELFSTLDRQRAISYLLGANRRHLPHEVFACPPELIWPPGDLRSGVTALGDCAHVLERTS</sequence>
<dbReference type="RefSeq" id="XP_018034062.1">
    <property type="nucleotide sequence ID" value="XM_018187686.1"/>
</dbReference>
<gene>
    <name evidence="2" type="ORF">CC84DRAFT_863390</name>
</gene>
<reference evidence="2 3" key="1">
    <citation type="submission" date="2016-05" db="EMBL/GenBank/DDBJ databases">
        <title>Comparative analysis of secretome profiles of manganese(II)-oxidizing ascomycete fungi.</title>
        <authorList>
            <consortium name="DOE Joint Genome Institute"/>
            <person name="Zeiner C.A."/>
            <person name="Purvine S.O."/>
            <person name="Zink E.M."/>
            <person name="Wu S."/>
            <person name="Pasa-Tolic L."/>
            <person name="Chaput D.L."/>
            <person name="Haridas S."/>
            <person name="Grigoriev I.V."/>
            <person name="Santelli C.M."/>
            <person name="Hansel C.M."/>
        </authorList>
    </citation>
    <scope>NUCLEOTIDE SEQUENCE [LARGE SCALE GENOMIC DNA]</scope>
    <source>
        <strain evidence="2 3">AP3s5-JAC2a</strain>
    </source>
</reference>